<dbReference type="Proteomes" id="UP000327468">
    <property type="component" value="Chromosome 4"/>
</dbReference>
<proteinExistence type="predicted"/>
<organism evidence="2 3">
    <name type="scientific">Pangasianodon hypophthalmus</name>
    <name type="common">Striped catfish</name>
    <name type="synonym">Helicophagus hypophthalmus</name>
    <dbReference type="NCBI Taxonomy" id="310915"/>
    <lineage>
        <taxon>Eukaryota</taxon>
        <taxon>Metazoa</taxon>
        <taxon>Chordata</taxon>
        <taxon>Craniata</taxon>
        <taxon>Vertebrata</taxon>
        <taxon>Euteleostomi</taxon>
        <taxon>Actinopterygii</taxon>
        <taxon>Neopterygii</taxon>
        <taxon>Teleostei</taxon>
        <taxon>Ostariophysi</taxon>
        <taxon>Siluriformes</taxon>
        <taxon>Pangasiidae</taxon>
        <taxon>Pangasianodon</taxon>
    </lineage>
</organism>
<evidence type="ECO:0000256" key="1">
    <source>
        <dbReference type="SAM" id="Phobius"/>
    </source>
</evidence>
<evidence type="ECO:0008006" key="4">
    <source>
        <dbReference type="Google" id="ProtNLM"/>
    </source>
</evidence>
<sequence>MFKHKYVRVLSRNAIMFCGYWHVDFIRLLCFSVMLAGVASESVKPPKPNVNITQEGRLLRFQASTPNYLAPQCWKYRYIYSKCNEESEMVETGDNPTLHVEYDTACKYAVRGQVIYSSYCGGDVDIESDMSEPVYYGEDGDPNLAFKVVMIITPLIVCCCLIAAIVLFRRNKDIILPKIPEPSLFFKDMLNSTSDGLSKSLGGGKLYVPVKEVVVSGVSLEPKSILLHPNHDTCI</sequence>
<keyword evidence="1" id="KW-0812">Transmembrane</keyword>
<feature type="transmembrane region" description="Helical" evidence="1">
    <location>
        <begin position="20"/>
        <end position="39"/>
    </location>
</feature>
<evidence type="ECO:0000313" key="3">
    <source>
        <dbReference type="Proteomes" id="UP000327468"/>
    </source>
</evidence>
<name>A0A5N5PIL3_PANHP</name>
<dbReference type="OrthoDB" id="9940625at2759"/>
<reference evidence="2 3" key="1">
    <citation type="submission" date="2019-06" db="EMBL/GenBank/DDBJ databases">
        <title>A chromosome-scale genome assembly of the striped catfish, Pangasianodon hypophthalmus.</title>
        <authorList>
            <person name="Wen M."/>
            <person name="Zahm M."/>
            <person name="Roques C."/>
            <person name="Cabau C."/>
            <person name="Klopp C."/>
            <person name="Donnadieu C."/>
            <person name="Jouanno E."/>
            <person name="Avarre J.-C."/>
            <person name="Campet M."/>
            <person name="Ha T.T.T."/>
            <person name="Dugue R."/>
            <person name="Lampietro C."/>
            <person name="Louis A."/>
            <person name="Herpin A."/>
            <person name="Echchiki A."/>
            <person name="Berthelot C."/>
            <person name="Parey E."/>
            <person name="Roest-Crollius H."/>
            <person name="Braasch I."/>
            <person name="Postlethwait J."/>
            <person name="Bobe J."/>
            <person name="Montfort J."/>
            <person name="Bouchez O."/>
            <person name="Begum T."/>
            <person name="Schartl M."/>
            <person name="Guiguen Y."/>
        </authorList>
    </citation>
    <scope>NUCLEOTIDE SEQUENCE [LARGE SCALE GENOMIC DNA]</scope>
    <source>
        <strain evidence="2 3">Indonesia</strain>
        <tissue evidence="2">Blood</tissue>
    </source>
</reference>
<keyword evidence="3" id="KW-1185">Reference proteome</keyword>
<dbReference type="AlphaFoldDB" id="A0A5N5PIL3"/>
<accession>A0A5N5PIL3</accession>
<gene>
    <name evidence="2" type="ORF">PHYPO_G00195290</name>
</gene>
<evidence type="ECO:0000313" key="2">
    <source>
        <dbReference type="EMBL" id="KAB5579459.1"/>
    </source>
</evidence>
<dbReference type="EMBL" id="VFJC01000005">
    <property type="protein sequence ID" value="KAB5579459.1"/>
    <property type="molecule type" value="Genomic_DNA"/>
</dbReference>
<keyword evidence="1" id="KW-1133">Transmembrane helix</keyword>
<protein>
    <recommendedName>
        <fullName evidence="4">Fibronectin type-III domain-containing protein</fullName>
    </recommendedName>
</protein>
<keyword evidence="1" id="KW-0472">Membrane</keyword>
<feature type="transmembrane region" description="Helical" evidence="1">
    <location>
        <begin position="144"/>
        <end position="168"/>
    </location>
</feature>
<comment type="caution">
    <text evidence="2">The sequence shown here is derived from an EMBL/GenBank/DDBJ whole genome shotgun (WGS) entry which is preliminary data.</text>
</comment>